<evidence type="ECO:0000313" key="2">
    <source>
        <dbReference type="Proteomes" id="UP001347796"/>
    </source>
</evidence>
<keyword evidence="2" id="KW-1185">Reference proteome</keyword>
<name>A0AAN8PI41_PATCE</name>
<sequence length="378" mass="42283">MAAACIQVKQAGIAEAENDIQSMILTFDAIDNVGLVMVPMKMFIARPTAICDAFEYRSREIAHNKNLVNVFMETDIIQSSKLGKMDKLTQTWTVQCTSKEDLEDLIDRLSRRTTVLSLTLHRHIFKGEDTNIPFVVFITPSSRGMTSLIKQLHEVKTTLPDNKRYAIELDFGPAVEQWAVGTMGQEMACIGGRFGVTSGDLFNPAFKWNVTAGLLPVLPIHLVAGLAYRASRKVKYFEKKIQPDEIVAISGSRSREIDEQKETLADLIRIAVALSIEKCERCGFLLSSEDTRTPTCSCPYNGNDVRNVRNANIATTSFTQNSDKEDSELDDETKLKIADFHRMTRVDQIVLDDRKQSFGGLSCFDLEVADESKPQEAQ</sequence>
<dbReference type="AlphaFoldDB" id="A0AAN8PI41"/>
<evidence type="ECO:0000313" key="1">
    <source>
        <dbReference type="EMBL" id="KAK6172391.1"/>
    </source>
</evidence>
<comment type="caution">
    <text evidence="1">The sequence shown here is derived from an EMBL/GenBank/DDBJ whole genome shotgun (WGS) entry which is preliminary data.</text>
</comment>
<dbReference type="EMBL" id="JAZGQO010000011">
    <property type="protein sequence ID" value="KAK6172391.1"/>
    <property type="molecule type" value="Genomic_DNA"/>
</dbReference>
<proteinExistence type="predicted"/>
<reference evidence="1 2" key="1">
    <citation type="submission" date="2024-01" db="EMBL/GenBank/DDBJ databases">
        <title>The genome of the rayed Mediterranean limpet Patella caerulea (Linnaeus, 1758).</title>
        <authorList>
            <person name="Anh-Thu Weber A."/>
            <person name="Halstead-Nussloch G."/>
        </authorList>
    </citation>
    <scope>NUCLEOTIDE SEQUENCE [LARGE SCALE GENOMIC DNA]</scope>
    <source>
        <strain evidence="1">AATW-2023a</strain>
        <tissue evidence="1">Whole specimen</tissue>
    </source>
</reference>
<organism evidence="1 2">
    <name type="scientific">Patella caerulea</name>
    <name type="common">Rayed Mediterranean limpet</name>
    <dbReference type="NCBI Taxonomy" id="87958"/>
    <lineage>
        <taxon>Eukaryota</taxon>
        <taxon>Metazoa</taxon>
        <taxon>Spiralia</taxon>
        <taxon>Lophotrochozoa</taxon>
        <taxon>Mollusca</taxon>
        <taxon>Gastropoda</taxon>
        <taxon>Patellogastropoda</taxon>
        <taxon>Patelloidea</taxon>
        <taxon>Patellidae</taxon>
        <taxon>Patella</taxon>
    </lineage>
</organism>
<accession>A0AAN8PI41</accession>
<protein>
    <submittedName>
        <fullName evidence="1">Uncharacterized protein</fullName>
    </submittedName>
</protein>
<dbReference type="Proteomes" id="UP001347796">
    <property type="component" value="Unassembled WGS sequence"/>
</dbReference>
<gene>
    <name evidence="1" type="ORF">SNE40_016051</name>
</gene>